<dbReference type="AlphaFoldDB" id="A0A1H6T8J4"/>
<dbReference type="Proteomes" id="UP000242999">
    <property type="component" value="Unassembled WGS sequence"/>
</dbReference>
<dbReference type="CDD" id="cd07067">
    <property type="entry name" value="HP_PGM_like"/>
    <property type="match status" value="1"/>
</dbReference>
<sequence>MLKLTLWRHAKSSWKDPQLEDFMRPLNARGRKDAPEMARRIIRQCGQPTRILSSPAERTLTSARVLARQADYPLSDIFCVPGLYESSASALLAAIREYGAMASHLVLVGHMPSLGDLARQLCGHPLGHLPTAAFIHMQLSITQWCDCQGQQEAQALVFDFPKNKCVVN</sequence>
<dbReference type="Pfam" id="PF00300">
    <property type="entry name" value="His_Phos_1"/>
    <property type="match status" value="1"/>
</dbReference>
<dbReference type="EMBL" id="FNYH01000009">
    <property type="protein sequence ID" value="SEI75596.1"/>
    <property type="molecule type" value="Genomic_DNA"/>
</dbReference>
<name>A0A1H6T8J4_9GAMM</name>
<dbReference type="InterPro" id="IPR029033">
    <property type="entry name" value="His_PPase_superfam"/>
</dbReference>
<dbReference type="RefSeq" id="WP_093310663.1">
    <property type="nucleotide sequence ID" value="NZ_FNYH01000009.1"/>
</dbReference>
<dbReference type="InterPro" id="IPR013078">
    <property type="entry name" value="His_Pase_superF_clade-1"/>
</dbReference>
<dbReference type="SUPFAM" id="SSF53254">
    <property type="entry name" value="Phosphoglycerate mutase-like"/>
    <property type="match status" value="1"/>
</dbReference>
<gene>
    <name evidence="1" type="ORF">SAMN05421831_10978</name>
</gene>
<dbReference type="Gene3D" id="3.40.50.1240">
    <property type="entry name" value="Phosphoglycerate mutase-like"/>
    <property type="match status" value="1"/>
</dbReference>
<organism evidence="1 2">
    <name type="scientific">Allopseudospirillum japonicum</name>
    <dbReference type="NCBI Taxonomy" id="64971"/>
    <lineage>
        <taxon>Bacteria</taxon>
        <taxon>Pseudomonadati</taxon>
        <taxon>Pseudomonadota</taxon>
        <taxon>Gammaproteobacteria</taxon>
        <taxon>Oceanospirillales</taxon>
        <taxon>Oceanospirillaceae</taxon>
        <taxon>Allopseudospirillum</taxon>
    </lineage>
</organism>
<proteinExistence type="predicted"/>
<dbReference type="OrthoDB" id="9810154at2"/>
<evidence type="ECO:0000313" key="1">
    <source>
        <dbReference type="EMBL" id="SEI75596.1"/>
    </source>
</evidence>
<dbReference type="PANTHER" id="PTHR47623:SF1">
    <property type="entry name" value="OS09G0287300 PROTEIN"/>
    <property type="match status" value="1"/>
</dbReference>
<dbReference type="PANTHER" id="PTHR47623">
    <property type="entry name" value="OS09G0287300 PROTEIN"/>
    <property type="match status" value="1"/>
</dbReference>
<reference evidence="2" key="1">
    <citation type="submission" date="2016-10" db="EMBL/GenBank/DDBJ databases">
        <authorList>
            <person name="Varghese N."/>
            <person name="Submissions S."/>
        </authorList>
    </citation>
    <scope>NUCLEOTIDE SEQUENCE [LARGE SCALE GENOMIC DNA]</scope>
    <source>
        <strain evidence="2">DSM 7165</strain>
    </source>
</reference>
<keyword evidence="2" id="KW-1185">Reference proteome</keyword>
<protein>
    <submittedName>
        <fullName evidence="1">Phosphohistidine phosphatase</fullName>
    </submittedName>
</protein>
<accession>A0A1H6T8J4</accession>
<dbReference type="STRING" id="64971.SAMN05421831_10978"/>
<evidence type="ECO:0000313" key="2">
    <source>
        <dbReference type="Proteomes" id="UP000242999"/>
    </source>
</evidence>